<evidence type="ECO:0000259" key="4">
    <source>
        <dbReference type="PROSITE" id="PS50970"/>
    </source>
</evidence>
<dbReference type="EMBL" id="FOEC01000003">
    <property type="protein sequence ID" value="SEO63362.1"/>
    <property type="molecule type" value="Genomic_DNA"/>
</dbReference>
<dbReference type="RefSeq" id="WP_066661160.1">
    <property type="nucleotide sequence ID" value="NZ_CP011402.1"/>
</dbReference>
<organism evidence="5 6">
    <name type="scientific">Denitrobacterium detoxificans</name>
    <dbReference type="NCBI Taxonomy" id="79604"/>
    <lineage>
        <taxon>Bacteria</taxon>
        <taxon>Bacillati</taxon>
        <taxon>Actinomycetota</taxon>
        <taxon>Coriobacteriia</taxon>
        <taxon>Eggerthellales</taxon>
        <taxon>Eggerthellaceae</taxon>
        <taxon>Denitrobacterium</taxon>
    </lineage>
</organism>
<comment type="caution">
    <text evidence="3">Lacks conserved residue(s) required for the propagation of feature annotation.</text>
</comment>
<dbReference type="PATRIC" id="fig|79604.3.peg.595"/>
<proteinExistence type="predicted"/>
<feature type="domain" description="Hcy-binding" evidence="4">
    <location>
        <begin position="1"/>
        <end position="286"/>
    </location>
</feature>
<dbReference type="STRING" id="79604.AAY81_02930"/>
<keyword evidence="2 5" id="KW-0808">Transferase</keyword>
<name>A0A172RWY8_9ACTN</name>
<evidence type="ECO:0000313" key="5">
    <source>
        <dbReference type="EMBL" id="SEO63362.1"/>
    </source>
</evidence>
<gene>
    <name evidence="5" type="ORF">SAMN02910314_00730</name>
</gene>
<evidence type="ECO:0000256" key="2">
    <source>
        <dbReference type="ARBA" id="ARBA00022679"/>
    </source>
</evidence>
<dbReference type="PROSITE" id="PS50970">
    <property type="entry name" value="HCY"/>
    <property type="match status" value="1"/>
</dbReference>
<accession>A0A172RWY8</accession>
<dbReference type="InterPro" id="IPR036589">
    <property type="entry name" value="HCY_dom_sf"/>
</dbReference>
<evidence type="ECO:0000256" key="1">
    <source>
        <dbReference type="ARBA" id="ARBA00022603"/>
    </source>
</evidence>
<dbReference type="GO" id="GO:0032259">
    <property type="term" value="P:methylation"/>
    <property type="evidence" value="ECO:0007669"/>
    <property type="project" value="UniProtKB-KW"/>
</dbReference>
<dbReference type="Proteomes" id="UP000182975">
    <property type="component" value="Unassembled WGS sequence"/>
</dbReference>
<sequence>MADIQLRFHKDMLVLSGSLSHAFGIQGFDEAQQILLPVIEPEVVEETLRLQLATGVPCLVAPTGAITRARLAHVRASEKDAEIAQAALRIASAFKPQHLIAKIGATGLPIDPSSKSSLVANRDQYARAATVLGEEGVDAFFLDGMASLDDIRCALMGIRKECSTPVFVSVDAAEDGTFAGGRESVEDAARLAVEFEADVFGFRASAAPEALCSLARRVADATPLPLLVQFDVPEPPARRATLNPGPFDSPDGMVAIARDLRAAGAQFLRATGKATPAYTGALAASVAGLDCVR</sequence>
<dbReference type="Pfam" id="PF02574">
    <property type="entry name" value="S-methyl_trans"/>
    <property type="match status" value="1"/>
</dbReference>
<dbReference type="GO" id="GO:0008168">
    <property type="term" value="F:methyltransferase activity"/>
    <property type="evidence" value="ECO:0007669"/>
    <property type="project" value="UniProtKB-KW"/>
</dbReference>
<evidence type="ECO:0000313" key="6">
    <source>
        <dbReference type="Proteomes" id="UP000182975"/>
    </source>
</evidence>
<dbReference type="InterPro" id="IPR003726">
    <property type="entry name" value="HCY_dom"/>
</dbReference>
<dbReference type="AlphaFoldDB" id="A0A172RWY8"/>
<dbReference type="PANTHER" id="PTHR11103:SF18">
    <property type="entry name" value="SLR1189 PROTEIN"/>
    <property type="match status" value="1"/>
</dbReference>
<keyword evidence="1 5" id="KW-0489">Methyltransferase</keyword>
<dbReference type="SUPFAM" id="SSF82282">
    <property type="entry name" value="Homocysteine S-methyltransferase"/>
    <property type="match status" value="1"/>
</dbReference>
<dbReference type="PANTHER" id="PTHR11103">
    <property type="entry name" value="SLR1189 PROTEIN"/>
    <property type="match status" value="1"/>
</dbReference>
<protein>
    <submittedName>
        <fullName evidence="5">5-methyltetrahydrofolate--homocysteine methyltransferase</fullName>
    </submittedName>
</protein>
<dbReference type="Gene3D" id="3.20.20.330">
    <property type="entry name" value="Homocysteine-binding-like domain"/>
    <property type="match status" value="1"/>
</dbReference>
<keyword evidence="6" id="KW-1185">Reference proteome</keyword>
<evidence type="ECO:0000256" key="3">
    <source>
        <dbReference type="PROSITE-ProRule" id="PRU00333"/>
    </source>
</evidence>
<dbReference type="KEGG" id="ddt:AAY81_02930"/>
<reference evidence="6" key="1">
    <citation type="submission" date="2016-10" db="EMBL/GenBank/DDBJ databases">
        <authorList>
            <person name="Varghese N."/>
        </authorList>
    </citation>
    <scope>NUCLEOTIDE SEQUENCE [LARGE SCALE GENOMIC DNA]</scope>
    <source>
        <strain evidence="6">DSM 21843</strain>
    </source>
</reference>